<reference evidence="3 4" key="2">
    <citation type="submission" date="2013-02" db="EMBL/GenBank/DDBJ databases">
        <title>The Genome Sequence of Plasmodium falciparum MaliPS096_E11.</title>
        <authorList>
            <consortium name="The Broad Institute Genome Sequencing Platform"/>
            <consortium name="The Broad Institute Genome Sequencing Center for Infectious Disease"/>
            <person name="Neafsey D."/>
            <person name="Cheeseman I."/>
            <person name="Volkman S."/>
            <person name="Adams J."/>
            <person name="Walker B."/>
            <person name="Young S.K."/>
            <person name="Zeng Q."/>
            <person name="Gargeya S."/>
            <person name="Fitzgerald M."/>
            <person name="Haas B."/>
            <person name="Abouelleil A."/>
            <person name="Alvarado L."/>
            <person name="Arachchi H.M."/>
            <person name="Berlin A.M."/>
            <person name="Chapman S.B."/>
            <person name="Dewar J."/>
            <person name="Goldberg J."/>
            <person name="Griggs A."/>
            <person name="Gujja S."/>
            <person name="Hansen M."/>
            <person name="Howarth C."/>
            <person name="Imamovic A."/>
            <person name="Larimer J."/>
            <person name="McCowan C."/>
            <person name="Murphy C."/>
            <person name="Neiman D."/>
            <person name="Pearson M."/>
            <person name="Priest M."/>
            <person name="Roberts A."/>
            <person name="Saif S."/>
            <person name="Shea T."/>
            <person name="Sisk P."/>
            <person name="Sykes S."/>
            <person name="Wortman J."/>
            <person name="Nusbaum C."/>
            <person name="Birren B."/>
        </authorList>
    </citation>
    <scope>NUCLEOTIDE SEQUENCE [LARGE SCALE GENOMIC DNA]</scope>
    <source>
        <strain evidence="3 4">MaliPS096_E11</strain>
    </source>
</reference>
<protein>
    <recommendedName>
        <fullName evidence="5">Surface antigen</fullName>
    </recommendedName>
</protein>
<evidence type="ECO:0008006" key="5">
    <source>
        <dbReference type="Google" id="ProtNLM"/>
    </source>
</evidence>
<dbReference type="Pfam" id="PF02009">
    <property type="entry name" value="RIFIN"/>
    <property type="match status" value="1"/>
</dbReference>
<feature type="transmembrane region" description="Helical" evidence="1">
    <location>
        <begin position="333"/>
        <end position="354"/>
    </location>
</feature>
<feature type="signal peptide" evidence="2">
    <location>
        <begin position="1"/>
        <end position="23"/>
    </location>
</feature>
<evidence type="ECO:0000313" key="4">
    <source>
        <dbReference type="Proteomes" id="UP000030699"/>
    </source>
</evidence>
<feature type="chain" id="PRO_5001540637" description="Surface antigen" evidence="2">
    <location>
        <begin position="24"/>
        <end position="374"/>
    </location>
</feature>
<dbReference type="Proteomes" id="UP000030699">
    <property type="component" value="Unassembled WGS sequence"/>
</dbReference>
<proteinExistence type="predicted"/>
<keyword evidence="1" id="KW-1133">Transmembrane helix</keyword>
<dbReference type="AlphaFoldDB" id="A0A024WI93"/>
<reference evidence="3 4" key="1">
    <citation type="submission" date="2013-02" db="EMBL/GenBank/DDBJ databases">
        <title>The Genome Annotation of Plasmodium falciparum MaliPS096_E11.</title>
        <authorList>
            <consortium name="The Broad Institute Genome Sequencing Platform"/>
            <consortium name="The Broad Institute Genome Sequencing Center for Infectious Disease"/>
            <person name="Neafsey D."/>
            <person name="Hoffman S."/>
            <person name="Volkman S."/>
            <person name="Rosenthal P."/>
            <person name="Walker B."/>
            <person name="Young S.K."/>
            <person name="Zeng Q."/>
            <person name="Gargeya S."/>
            <person name="Fitzgerald M."/>
            <person name="Haas B."/>
            <person name="Abouelleil A."/>
            <person name="Allen A.W."/>
            <person name="Alvarado L."/>
            <person name="Arachchi H.M."/>
            <person name="Berlin A.M."/>
            <person name="Chapman S.B."/>
            <person name="Gainer-Dewar J."/>
            <person name="Goldberg J."/>
            <person name="Griggs A."/>
            <person name="Gujja S."/>
            <person name="Hansen M."/>
            <person name="Howarth C."/>
            <person name="Imamovic A."/>
            <person name="Ireland A."/>
            <person name="Larimer J."/>
            <person name="McCowan C."/>
            <person name="Murphy C."/>
            <person name="Pearson M."/>
            <person name="Poon T.W."/>
            <person name="Priest M."/>
            <person name="Roberts A."/>
            <person name="Saif S."/>
            <person name="Shea T."/>
            <person name="Sisk P."/>
            <person name="Sykes S."/>
            <person name="Wortman J."/>
            <person name="Nusbaum C."/>
            <person name="Birren B."/>
        </authorList>
    </citation>
    <scope>NUCLEOTIDE SEQUENCE [LARGE SCALE GENOMIC DNA]</scope>
    <source>
        <strain evidence="3 4">MaliPS096_E11</strain>
    </source>
</reference>
<dbReference type="EMBL" id="KI925639">
    <property type="protein sequence ID" value="ETW46266.1"/>
    <property type="molecule type" value="Genomic_DNA"/>
</dbReference>
<dbReference type="NCBIfam" id="TIGR01477">
    <property type="entry name" value="RIFIN"/>
    <property type="match status" value="1"/>
</dbReference>
<sequence length="374" mass="41415">MKLNYTNIFLFSLSLNILSLSSGVYNERNHNLTLDKPTNTSRLLCECELYAPRNYDNDPEMKSLMQDFDRQTLQRFREYGEHIIKNKQKCKEQCEKDIQKIILKDKIEKELKEKLANLETNITTEDLPICECEKSVAHKVEKGCLRCGYGLGTVAPSVGLFGGVAINAWKPKALEAAIASALKAGATEISSAANAAGNAKGMEVVIYFLKGLGVEELIPGICEEISRTGHYANITNFTKRIIEQRGAMCGLTPKLGEDMCKTISINLGTIGRNGGYGVPDSTAIPAKVKLILDKATLSANAQAAEVTTSKTLAIKEAQEKAIEAASTHLYTTIGYSVLAILIIVLIMVIIYLILRYRRKKKMKKKLQYIKLLEE</sequence>
<evidence type="ECO:0000256" key="1">
    <source>
        <dbReference type="SAM" id="Phobius"/>
    </source>
</evidence>
<gene>
    <name evidence="3" type="ORF">PFMALIP_05672</name>
</gene>
<keyword evidence="2" id="KW-0732">Signal</keyword>
<keyword evidence="1" id="KW-0812">Transmembrane</keyword>
<dbReference type="InterPro" id="IPR006373">
    <property type="entry name" value="VSA_Rifin"/>
</dbReference>
<name>A0A024WI93_PLAFA</name>
<evidence type="ECO:0000256" key="2">
    <source>
        <dbReference type="SAM" id="SignalP"/>
    </source>
</evidence>
<organism evidence="3 4">
    <name type="scientific">Plasmodium falciparum MaliPS096_E11</name>
    <dbReference type="NCBI Taxonomy" id="1036727"/>
    <lineage>
        <taxon>Eukaryota</taxon>
        <taxon>Sar</taxon>
        <taxon>Alveolata</taxon>
        <taxon>Apicomplexa</taxon>
        <taxon>Aconoidasida</taxon>
        <taxon>Haemosporida</taxon>
        <taxon>Plasmodiidae</taxon>
        <taxon>Plasmodium</taxon>
        <taxon>Plasmodium (Laverania)</taxon>
    </lineage>
</organism>
<keyword evidence="1" id="KW-0472">Membrane</keyword>
<evidence type="ECO:0000313" key="3">
    <source>
        <dbReference type="EMBL" id="ETW46266.1"/>
    </source>
</evidence>
<accession>A0A024WI93</accession>